<evidence type="ECO:0000313" key="1">
    <source>
        <dbReference type="EMBL" id="KAF6203466.1"/>
    </source>
</evidence>
<keyword evidence="2" id="KW-1185">Reference proteome</keyword>
<proteinExistence type="predicted"/>
<evidence type="ECO:0000313" key="2">
    <source>
        <dbReference type="Proteomes" id="UP000466442"/>
    </source>
</evidence>
<dbReference type="EMBL" id="WIXP02000010">
    <property type="protein sequence ID" value="KAF6203466.1"/>
    <property type="molecule type" value="Genomic_DNA"/>
</dbReference>
<gene>
    <name evidence="1" type="ORF">GE061_001797</name>
</gene>
<accession>A0A6A4JBS6</accession>
<dbReference type="AlphaFoldDB" id="A0A6A4JBS6"/>
<name>A0A6A4JBS6_APOLU</name>
<sequence length="193" mass="22079">MTVRPDVYRLLKSELIHELYIRGLDSAGTVADLRAKLTTAFRDDVRAKRDICATLNSKEELAVCSDKLDELSALVEACNVADANEVKRLQHRCCHYYNRLYRQSYEDDDEEQRVSLQSKFSALIKTIESYLPLAHVTPPVQLNDLLPGNDLPSAMQLQPHNVDPKLYKWKITYSGDDDRSLMSFLADGSFFFM</sequence>
<reference evidence="1" key="1">
    <citation type="journal article" date="2021" name="Mol. Ecol. Resour.">
        <title>Apolygus lucorum genome provides insights into omnivorousness and mesophyll feeding.</title>
        <authorList>
            <person name="Liu Y."/>
            <person name="Liu H."/>
            <person name="Wang H."/>
            <person name="Huang T."/>
            <person name="Liu B."/>
            <person name="Yang B."/>
            <person name="Yin L."/>
            <person name="Li B."/>
            <person name="Zhang Y."/>
            <person name="Zhang S."/>
            <person name="Jiang F."/>
            <person name="Zhang X."/>
            <person name="Ren Y."/>
            <person name="Wang B."/>
            <person name="Wang S."/>
            <person name="Lu Y."/>
            <person name="Wu K."/>
            <person name="Fan W."/>
            <person name="Wang G."/>
        </authorList>
    </citation>
    <scope>NUCLEOTIDE SEQUENCE</scope>
    <source>
        <strain evidence="1">12Hb</strain>
    </source>
</reference>
<organism evidence="1 2">
    <name type="scientific">Apolygus lucorum</name>
    <name type="common">Small green plant bug</name>
    <name type="synonym">Lygocoris lucorum</name>
    <dbReference type="NCBI Taxonomy" id="248454"/>
    <lineage>
        <taxon>Eukaryota</taxon>
        <taxon>Metazoa</taxon>
        <taxon>Ecdysozoa</taxon>
        <taxon>Arthropoda</taxon>
        <taxon>Hexapoda</taxon>
        <taxon>Insecta</taxon>
        <taxon>Pterygota</taxon>
        <taxon>Neoptera</taxon>
        <taxon>Paraneoptera</taxon>
        <taxon>Hemiptera</taxon>
        <taxon>Heteroptera</taxon>
        <taxon>Panheteroptera</taxon>
        <taxon>Cimicomorpha</taxon>
        <taxon>Miridae</taxon>
        <taxon>Mirini</taxon>
        <taxon>Apolygus</taxon>
    </lineage>
</organism>
<protein>
    <submittedName>
        <fullName evidence="1">Uncharacterized protein</fullName>
    </submittedName>
</protein>
<dbReference type="Proteomes" id="UP000466442">
    <property type="component" value="Unassembled WGS sequence"/>
</dbReference>
<dbReference type="OrthoDB" id="6747041at2759"/>
<comment type="caution">
    <text evidence="1">The sequence shown here is derived from an EMBL/GenBank/DDBJ whole genome shotgun (WGS) entry which is preliminary data.</text>
</comment>